<sequence>MADGRKRLAELADWYRDRPLDRDLEARVLSELGLSLAARYGGQTLKNPLLVAPGQLTLTLSQVQAIRKAGYAGCVLKSVVGESPDGACSMARQRIKPTSVRTYYEPEDTAGAFPIIHWDGRLDIRGLDEYLDFAGAAAAEDSYGSFSVVASLLCHLPRPGEDFRADEWSHTAGRLGQLGYRHLEIDFCPFLSSDRYTEDQANILRWYRSVPALVKRAGPSLRVFPKLLNLDWGIDYQVQMARAAVEGGADGLVVANRGYRPEFASGHGGPGLRRLNLEQVRRIKREFPGLPVSATGGVYRGRDVLEYLEAGAENVQLLSYLMGRVKAPFRRGTGNRLEKVLYQLIFDPDDGLLAVWLDGPKRAGGMTK</sequence>
<dbReference type="SUPFAM" id="SSF51395">
    <property type="entry name" value="FMN-linked oxidoreductases"/>
    <property type="match status" value="1"/>
</dbReference>
<accession>A0A1V5MIT8</accession>
<dbReference type="InterPro" id="IPR013785">
    <property type="entry name" value="Aldolase_TIM"/>
</dbReference>
<dbReference type="Pfam" id="PF01180">
    <property type="entry name" value="DHO_dh"/>
    <property type="match status" value="1"/>
</dbReference>
<dbReference type="GO" id="GO:0005737">
    <property type="term" value="C:cytoplasm"/>
    <property type="evidence" value="ECO:0007669"/>
    <property type="project" value="InterPro"/>
</dbReference>
<dbReference type="EMBL" id="MWAK01000044">
    <property type="protein sequence ID" value="OPZ93119.1"/>
    <property type="molecule type" value="Genomic_DNA"/>
</dbReference>
<evidence type="ECO:0000256" key="1">
    <source>
        <dbReference type="ARBA" id="ARBA00023002"/>
    </source>
</evidence>
<dbReference type="Proteomes" id="UP000485484">
    <property type="component" value="Unassembled WGS sequence"/>
</dbReference>
<proteinExistence type="predicted"/>
<evidence type="ECO:0000313" key="3">
    <source>
        <dbReference type="EMBL" id="OPZ93119.1"/>
    </source>
</evidence>
<gene>
    <name evidence="3" type="ORF">BWY73_00483</name>
</gene>
<feature type="domain" description="Dihydroorotate dehydrogenase catalytic" evidence="2">
    <location>
        <begin position="265"/>
        <end position="321"/>
    </location>
</feature>
<protein>
    <submittedName>
        <fullName evidence="3">Dihydroorotate dehydrogenase 2</fullName>
    </submittedName>
</protein>
<reference evidence="3" key="1">
    <citation type="submission" date="2017-02" db="EMBL/GenBank/DDBJ databases">
        <title>Delving into the versatile metabolic prowess of the omnipresent phylum Bacteroidetes.</title>
        <authorList>
            <person name="Nobu M.K."/>
            <person name="Mei R."/>
            <person name="Narihiro T."/>
            <person name="Kuroda K."/>
            <person name="Liu W.-T."/>
        </authorList>
    </citation>
    <scope>NUCLEOTIDE SEQUENCE</scope>
    <source>
        <strain evidence="3">ADurb.Bin417</strain>
    </source>
</reference>
<dbReference type="InterPro" id="IPR005720">
    <property type="entry name" value="Dihydroorotate_DH_cat"/>
</dbReference>
<comment type="caution">
    <text evidence="3">The sequence shown here is derived from an EMBL/GenBank/DDBJ whole genome shotgun (WGS) entry which is preliminary data.</text>
</comment>
<name>A0A1V5MIT8_UNCT6</name>
<evidence type="ECO:0000259" key="2">
    <source>
        <dbReference type="Pfam" id="PF01180"/>
    </source>
</evidence>
<keyword evidence="1" id="KW-0560">Oxidoreductase</keyword>
<dbReference type="Gene3D" id="3.20.20.70">
    <property type="entry name" value="Aldolase class I"/>
    <property type="match status" value="1"/>
</dbReference>
<dbReference type="AlphaFoldDB" id="A0A1V5MIT8"/>
<dbReference type="GO" id="GO:0016627">
    <property type="term" value="F:oxidoreductase activity, acting on the CH-CH group of donors"/>
    <property type="evidence" value="ECO:0007669"/>
    <property type="project" value="InterPro"/>
</dbReference>
<organism evidence="3">
    <name type="scientific">candidate division TA06 bacterium ADurb.Bin417</name>
    <dbReference type="NCBI Taxonomy" id="1852828"/>
    <lineage>
        <taxon>Bacteria</taxon>
        <taxon>Bacteria division TA06</taxon>
    </lineage>
</organism>